<dbReference type="OrthoDB" id="9780120at2"/>
<proteinExistence type="predicted"/>
<sequence>MDVKVGIPRALFYYQYYPLWKTFFEELNTEVVLSDYTTSKTLDEGTKSCVAEACLPVKIFYGHVMNIKDRVDYLFIPRFTSISKKEYVCPKFGGLPDMIRNTIKDLPPLIDTEINLRKSGKNAMKAIMEIGGFLTKDQRKIKNAYKKALESYREFDEKIKQGVLPSDILDRKLNVIRKSSEPELNIAVIGHGYNLYDNYINMDMIDKLRKKGTKIITIDMVEEEVIRKNVSVLPKRIFWNFGSRAIGGSMHFLEREDIDGIIYLMSFGCGVDSFICDLIERRIRRTKDIPFIILTLDEHSGQAGMDTRLDAFIDMIRWRYRNDNNISAHG</sequence>
<evidence type="ECO:0000313" key="2">
    <source>
        <dbReference type="EMBL" id="RXE59614.1"/>
    </source>
</evidence>
<evidence type="ECO:0000259" key="1">
    <source>
        <dbReference type="Pfam" id="PF09989"/>
    </source>
</evidence>
<feature type="domain" description="DUF2229" evidence="1">
    <location>
        <begin position="4"/>
        <end position="221"/>
    </location>
</feature>
<comment type="caution">
    <text evidence="2">The sequence shown here is derived from an EMBL/GenBank/DDBJ whole genome shotgun (WGS) entry which is preliminary data.</text>
</comment>
<reference evidence="3" key="1">
    <citation type="submission" date="2018-11" db="EMBL/GenBank/DDBJ databases">
        <title>Genome sequencing of a novel mesophilic and cellulolytic organism within the genus Hungateiclostridium.</title>
        <authorList>
            <person name="Rettenmaier R."/>
            <person name="Liebl W."/>
            <person name="Zverlov V."/>
        </authorList>
    </citation>
    <scope>NUCLEOTIDE SEQUENCE [LARGE SCALE GENOMIC DNA]</scope>
    <source>
        <strain evidence="3">N2K1</strain>
    </source>
</reference>
<dbReference type="AlphaFoldDB" id="A0A4Q0I5J5"/>
<dbReference type="PANTHER" id="PTHR32329:SF2">
    <property type="entry name" value="BIFUNCTIONAL PROTEIN [INCLUDES 2-HYDROXYACYL-COA DEHYDRATASE (N-TER) AND ITS ACTIVATOR DOMAIN (C_TERM)"/>
    <property type="match status" value="1"/>
</dbReference>
<organism evidence="2 3">
    <name type="scientific">Acetivibrio mesophilus</name>
    <dbReference type="NCBI Taxonomy" id="2487273"/>
    <lineage>
        <taxon>Bacteria</taxon>
        <taxon>Bacillati</taxon>
        <taxon>Bacillota</taxon>
        <taxon>Clostridia</taxon>
        <taxon>Eubacteriales</taxon>
        <taxon>Oscillospiraceae</taxon>
        <taxon>Acetivibrio</taxon>
    </lineage>
</organism>
<dbReference type="Pfam" id="PF09989">
    <property type="entry name" value="DUF2229"/>
    <property type="match status" value="1"/>
</dbReference>
<dbReference type="EMBL" id="RLII01000005">
    <property type="protein sequence ID" value="RXE59614.1"/>
    <property type="molecule type" value="Genomic_DNA"/>
</dbReference>
<evidence type="ECO:0000313" key="3">
    <source>
        <dbReference type="Proteomes" id="UP000289166"/>
    </source>
</evidence>
<dbReference type="PANTHER" id="PTHR32329">
    <property type="entry name" value="BIFUNCTIONAL PROTEIN [INCLUDES 2-HYDROXYACYL-COA DEHYDRATASE (N-TER) AND ITS ACTIVATOR DOMAIN (C_TERM)-RELATED"/>
    <property type="match status" value="1"/>
</dbReference>
<name>A0A4Q0I5J5_9FIRM</name>
<accession>A0A4Q0I5J5</accession>
<protein>
    <recommendedName>
        <fullName evidence="1">DUF2229 domain-containing protein</fullName>
    </recommendedName>
</protein>
<keyword evidence="3" id="KW-1185">Reference proteome</keyword>
<gene>
    <name evidence="2" type="ORF">EFD62_06605</name>
</gene>
<dbReference type="Gene3D" id="3.40.50.11900">
    <property type="match status" value="1"/>
</dbReference>
<dbReference type="InterPro" id="IPR010327">
    <property type="entry name" value="FldB/FldC_alpha/beta"/>
</dbReference>
<dbReference type="Proteomes" id="UP000289166">
    <property type="component" value="Unassembled WGS sequence"/>
</dbReference>
<dbReference type="RefSeq" id="WP_128705880.1">
    <property type="nucleotide sequence ID" value="NZ_RLII01000005.1"/>
</dbReference>
<dbReference type="InterPro" id="IPR018709">
    <property type="entry name" value="CoA_activase_DUF2229"/>
</dbReference>
<dbReference type="InterPro" id="IPR051805">
    <property type="entry name" value="Dehydratase_Activator_Redct"/>
</dbReference>
<dbReference type="Pfam" id="PF06050">
    <property type="entry name" value="HGD-D"/>
    <property type="match status" value="1"/>
</dbReference>